<sequence>MIAYFAYLILALSLAAPLLVRVDGRYVAVATSLALVALTAAAGVPVGVLVALVALALALDWRVGSFGLALSFAAVAAAIAVYVYYAAQPVVYGLIALALATAAVYGLLAMGRGRENVEGAVKYLVFSGVGKVLIVVGYFAAVAGWPWGLYLAVLGFMFELGVAPFHAWVVDAYALGSPGGAASLAAFSKVTALFVLLAIFKSLSLKAPGEVGLVALVVALVSMLVANVAGLTAKTLGRVMAYSSIAHMSYALAAVALVWWLGEPEKRPSLFGAPVSAADLAILVVVLEGLASGLAKAGVFGYLRAAFSDLLPPRRSVLNVLNVLSLLGLPPLLGFWPKLLLALLILSYPNVQLAVLLVAWVVFNSALATPYYLRAVRWLMEAPGPVGDNVTSSYTAFAAVALGVALPLVAYLLL</sequence>
<dbReference type="RefSeq" id="WP_014290060.1">
    <property type="nucleotide sequence ID" value="NC_016645.1"/>
</dbReference>
<keyword evidence="4 5" id="KW-0472">Membrane</keyword>
<dbReference type="HOGENOM" id="CLU_666695_0_0_2"/>
<feature type="transmembrane region" description="Helical" evidence="5">
    <location>
        <begin position="351"/>
        <end position="373"/>
    </location>
</feature>
<dbReference type="GeneID" id="11594458"/>
<dbReference type="BioCyc" id="PSP1104324:GJSN-2797-MONOMER"/>
<feature type="transmembrane region" description="Helical" evidence="5">
    <location>
        <begin position="239"/>
        <end position="260"/>
    </location>
</feature>
<dbReference type="GO" id="GO:0016020">
    <property type="term" value="C:membrane"/>
    <property type="evidence" value="ECO:0007669"/>
    <property type="project" value="UniProtKB-SubCell"/>
</dbReference>
<dbReference type="OrthoDB" id="29144at2157"/>
<evidence type="ECO:0000256" key="1">
    <source>
        <dbReference type="ARBA" id="ARBA00004141"/>
    </source>
</evidence>
<feature type="transmembrane region" description="Helical" evidence="5">
    <location>
        <begin position="181"/>
        <end position="200"/>
    </location>
</feature>
<feature type="transmembrane region" description="Helical" evidence="5">
    <location>
        <begin position="323"/>
        <end position="345"/>
    </location>
</feature>
<dbReference type="EMBL" id="CP003098">
    <property type="protein sequence ID" value="AET34235.1"/>
    <property type="molecule type" value="Genomic_DNA"/>
</dbReference>
<dbReference type="Pfam" id="PF00361">
    <property type="entry name" value="Proton_antipo_M"/>
    <property type="match status" value="1"/>
</dbReference>
<reference evidence="7 8" key="1">
    <citation type="journal article" date="2012" name="J. Bacteriol.">
        <title>Complete genome sequence of strain 1860, a crenarchaeon of the genus pyrobaculum able to grow with various electron acceptors.</title>
        <authorList>
            <person name="Mardanov A.V."/>
            <person name="Gumerov V.M."/>
            <person name="Slobodkina G.B."/>
            <person name="Beletsky A.V."/>
            <person name="Bonch-Osmolovskaya E.A."/>
            <person name="Ravin N.V."/>
            <person name="Skryabin K.G."/>
        </authorList>
    </citation>
    <scope>NUCLEOTIDE SEQUENCE [LARGE SCALE GENOMIC DNA]</scope>
    <source>
        <strain evidence="7 8">1860</strain>
    </source>
</reference>
<keyword evidence="8" id="KW-1185">Reference proteome</keyword>
<evidence type="ECO:0000256" key="4">
    <source>
        <dbReference type="ARBA" id="ARBA00023136"/>
    </source>
</evidence>
<feature type="transmembrane region" description="Helical" evidence="5">
    <location>
        <begin position="280"/>
        <end position="303"/>
    </location>
</feature>
<feature type="transmembrane region" description="Helical" evidence="5">
    <location>
        <begin position="66"/>
        <end position="85"/>
    </location>
</feature>
<dbReference type="eggNOG" id="arCOG01540">
    <property type="taxonomic scope" value="Archaea"/>
</dbReference>
<dbReference type="AlphaFoldDB" id="G7VFM9"/>
<evidence type="ECO:0000313" key="7">
    <source>
        <dbReference type="EMBL" id="AET34235.1"/>
    </source>
</evidence>
<feature type="transmembrane region" description="Helical" evidence="5">
    <location>
        <begin position="34"/>
        <end position="59"/>
    </location>
</feature>
<dbReference type="InterPro" id="IPR001750">
    <property type="entry name" value="ND/Mrp_TM"/>
</dbReference>
<evidence type="ECO:0000259" key="6">
    <source>
        <dbReference type="Pfam" id="PF00361"/>
    </source>
</evidence>
<proteinExistence type="predicted"/>
<name>G7VFM9_9CREN</name>
<accession>G7VFM9</accession>
<dbReference type="Proteomes" id="UP000005867">
    <property type="component" value="Chromosome"/>
</dbReference>
<feature type="transmembrane region" description="Helical" evidence="5">
    <location>
        <begin position="394"/>
        <end position="413"/>
    </location>
</feature>
<feature type="transmembrane region" description="Helical" evidence="5">
    <location>
        <begin position="212"/>
        <end position="232"/>
    </location>
</feature>
<comment type="subcellular location">
    <subcellularLocation>
        <location evidence="1">Membrane</location>
        <topology evidence="1">Multi-pass membrane protein</topology>
    </subcellularLocation>
</comment>
<dbReference type="KEGG" id="pyr:P186_2859"/>
<feature type="domain" description="NADH:quinone oxidoreductase/Mrp antiporter transmembrane" evidence="6">
    <location>
        <begin position="147"/>
        <end position="257"/>
    </location>
</feature>
<feature type="transmembrane region" description="Helical" evidence="5">
    <location>
        <begin position="123"/>
        <end position="141"/>
    </location>
</feature>
<evidence type="ECO:0000256" key="2">
    <source>
        <dbReference type="ARBA" id="ARBA00022692"/>
    </source>
</evidence>
<protein>
    <submittedName>
        <fullName evidence="7">NADH-ubiquinone oxidoreductase subunit</fullName>
    </submittedName>
</protein>
<dbReference type="PANTHER" id="PTHR22773">
    <property type="entry name" value="NADH DEHYDROGENASE"/>
    <property type="match status" value="1"/>
</dbReference>
<feature type="transmembrane region" description="Helical" evidence="5">
    <location>
        <begin position="147"/>
        <end position="169"/>
    </location>
</feature>
<evidence type="ECO:0000313" key="8">
    <source>
        <dbReference type="Proteomes" id="UP000005867"/>
    </source>
</evidence>
<gene>
    <name evidence="7" type="ORF">P186_2859</name>
</gene>
<feature type="transmembrane region" description="Helical" evidence="5">
    <location>
        <begin position="91"/>
        <end position="111"/>
    </location>
</feature>
<keyword evidence="3 5" id="KW-1133">Transmembrane helix</keyword>
<dbReference type="STRING" id="1104324.P186_2859"/>
<keyword evidence="7" id="KW-0830">Ubiquinone</keyword>
<evidence type="ECO:0000256" key="3">
    <source>
        <dbReference type="ARBA" id="ARBA00022989"/>
    </source>
</evidence>
<evidence type="ECO:0000256" key="5">
    <source>
        <dbReference type="SAM" id="Phobius"/>
    </source>
</evidence>
<organism evidence="7 8">
    <name type="scientific">Pyrobaculum ferrireducens</name>
    <dbReference type="NCBI Taxonomy" id="1104324"/>
    <lineage>
        <taxon>Archaea</taxon>
        <taxon>Thermoproteota</taxon>
        <taxon>Thermoprotei</taxon>
        <taxon>Thermoproteales</taxon>
        <taxon>Thermoproteaceae</taxon>
        <taxon>Pyrobaculum</taxon>
    </lineage>
</organism>
<keyword evidence="2 5" id="KW-0812">Transmembrane</keyword>